<gene>
    <name evidence="1" type="ORF">QR46_3443</name>
</gene>
<dbReference type="OrthoDB" id="10252288at2759"/>
<evidence type="ECO:0000313" key="2">
    <source>
        <dbReference type="Proteomes" id="UP000070089"/>
    </source>
</evidence>
<reference evidence="1 2" key="1">
    <citation type="journal article" date="2015" name="Mol. Biochem. Parasitol.">
        <title>Identification of polymorphic genes for use in assemblage B genotyping assays through comparative genomics of multiple assemblage B Giardia duodenalis isolates.</title>
        <authorList>
            <person name="Wielinga C."/>
            <person name="Thompson R.C."/>
            <person name="Monis P."/>
            <person name="Ryan U."/>
        </authorList>
    </citation>
    <scope>NUCLEOTIDE SEQUENCE [LARGE SCALE GENOMIC DNA]</scope>
    <source>
        <strain evidence="1 2">BAH15c1</strain>
    </source>
</reference>
<evidence type="ECO:0000313" key="1">
    <source>
        <dbReference type="EMBL" id="KWX12563.1"/>
    </source>
</evidence>
<name>A0A132NR05_GIAIN</name>
<accession>A0A132NR05</accession>
<dbReference type="Gene3D" id="3.15.10.10">
    <property type="entry name" value="Bactericidal permeability-increasing protein, domain 1"/>
    <property type="match status" value="1"/>
</dbReference>
<protein>
    <recommendedName>
        <fullName evidence="3">Lipid-binding serum glycoprotein C-terminal domain-containing protein</fullName>
    </recommendedName>
</protein>
<evidence type="ECO:0008006" key="3">
    <source>
        <dbReference type="Google" id="ProtNLM"/>
    </source>
</evidence>
<dbReference type="VEuPathDB" id="GiardiaDB:QR46_3443"/>
<sequence length="586" mass="64965">MLHSPSMATHHVCSARIAGQCVFLLKLKNLKLSMRHANLHQSLKRETHKHKTTFSTGLHILYLVRSVVDINLSRALSLLHILSMFSHIYFWLLVATTLCACNRYQYFPTELDDDQTAVHFSMTEAGLSTYIANGFDLAPTAAQGVAGMEMDLTIGVIKVKISDLSVNELSVESYKTPLVENADSRYIEFTGISVEIQLKIAVTVMLIPMEAVISIGIPRANGYASGQVNISNTCPYHIAIDITDIKINFDEITLQIVDGDSGLLGSFLPGFKSQIEEMLKGEQMATTMAQAVSAIKDSLESSRDYVPNFYDDQSKKKTISDVRYTEFIWGRNIVTLKAGGYTYPHLENSDAVSTQVHYSGRRETIDMPTQLNDKDWQFIIDVSAFKSNLDVNNREAHLYDVQFQSDDLKSIFGKSSSAGHLMVNVTNNASPAVLKVGGAGLKCSFDINATIWLTKSETDMEKQEDVGSLRLIFSALAAVGADPYLWTEALNTTIIYPSFEQITDIKGTVIQNSASFTEGDEYWYKEIGAALEVDYFGALYPILRKTGLTWTNLNFANFSSVQIVYLPETLVLVSGDFFKTTTSTGA</sequence>
<dbReference type="Proteomes" id="UP000070089">
    <property type="component" value="Unassembled WGS sequence"/>
</dbReference>
<organism evidence="1 2">
    <name type="scientific">Giardia duodenalis assemblage B</name>
    <dbReference type="NCBI Taxonomy" id="1394984"/>
    <lineage>
        <taxon>Eukaryota</taxon>
        <taxon>Metamonada</taxon>
        <taxon>Diplomonadida</taxon>
        <taxon>Hexamitidae</taxon>
        <taxon>Giardiinae</taxon>
        <taxon>Giardia</taxon>
    </lineage>
</organism>
<dbReference type="EMBL" id="JXTI01000110">
    <property type="protein sequence ID" value="KWX12563.1"/>
    <property type="molecule type" value="Genomic_DNA"/>
</dbReference>
<proteinExistence type="predicted"/>
<comment type="caution">
    <text evidence="1">The sequence shown here is derived from an EMBL/GenBank/DDBJ whole genome shotgun (WGS) entry which is preliminary data.</text>
</comment>
<dbReference type="AlphaFoldDB" id="A0A132NR05"/>